<keyword evidence="3" id="KW-1133">Transmembrane helix</keyword>
<evidence type="ECO:0000313" key="5">
    <source>
        <dbReference type="Proteomes" id="UP000078560"/>
    </source>
</evidence>
<gene>
    <name evidence="4" type="ORF">POVCU2_0030460</name>
</gene>
<dbReference type="GO" id="GO:0016020">
    <property type="term" value="C:membrane"/>
    <property type="evidence" value="ECO:0007669"/>
    <property type="project" value="GOC"/>
</dbReference>
<dbReference type="SUPFAM" id="SSF102588">
    <property type="entry name" value="LmbE-like"/>
    <property type="match status" value="1"/>
</dbReference>
<proteinExistence type="inferred from homology"/>
<protein>
    <recommendedName>
        <fullName evidence="2">N-acetylglucosaminylphosphatidylinositol deacetylase</fullName>
        <ecNumber evidence="2">3.5.1.89</ecNumber>
    </recommendedName>
</protein>
<dbReference type="EC" id="3.5.1.89" evidence="2"/>
<dbReference type="PANTHER" id="PTHR12993:SF11">
    <property type="entry name" value="N-ACETYLGLUCOSAMINYL-PHOSPHATIDYLINOSITOL DE-N-ACETYLASE"/>
    <property type="match status" value="1"/>
</dbReference>
<dbReference type="InterPro" id="IPR003737">
    <property type="entry name" value="GlcNAc_PI_deacetylase-related"/>
</dbReference>
<dbReference type="Gene3D" id="3.40.50.10320">
    <property type="entry name" value="LmbE-like"/>
    <property type="match status" value="1"/>
</dbReference>
<dbReference type="PANTHER" id="PTHR12993">
    <property type="entry name" value="N-ACETYLGLUCOSAMINYL-PHOSPHATIDYLINOSITOL DE-N-ACETYLASE-RELATED"/>
    <property type="match status" value="1"/>
</dbReference>
<evidence type="ECO:0000256" key="3">
    <source>
        <dbReference type="SAM" id="Phobius"/>
    </source>
</evidence>
<dbReference type="Pfam" id="PF02585">
    <property type="entry name" value="PIG-L"/>
    <property type="match status" value="1"/>
</dbReference>
<feature type="transmembrane region" description="Helical" evidence="3">
    <location>
        <begin position="14"/>
        <end position="38"/>
    </location>
</feature>
<organism evidence="4 5">
    <name type="scientific">Plasmodium ovale curtisi</name>
    <dbReference type="NCBI Taxonomy" id="864141"/>
    <lineage>
        <taxon>Eukaryota</taxon>
        <taxon>Sar</taxon>
        <taxon>Alveolata</taxon>
        <taxon>Apicomplexa</taxon>
        <taxon>Aconoidasida</taxon>
        <taxon>Haemosporida</taxon>
        <taxon>Plasmodiidae</taxon>
        <taxon>Plasmodium</taxon>
        <taxon>Plasmodium (Plasmodium)</taxon>
    </lineage>
</organism>
<comment type="similarity">
    <text evidence="1">Belongs to the PIGL family.</text>
</comment>
<name>A0A1A8W270_PLAOA</name>
<sequence length="268" mass="31154">MNYLFRSANEGFGIIHYLATISTALLVWTLCNFIIYYLNRKKECFFNYIEKYGKEEKNAKNVSLVIAHPDDEVMFFLPTLNLLFRRKKKKEVFLLCLSNGNYYGQGIIRDKEIYDVWSYLGGEKKNCKVVDNPKIQDGWTSWNEELLVNILKDHCSKHNIRKVLLRRTVLTFDSYGISGHPNHRSVYKSARILSRTQGITVACAFFQSYFVIQINAIVQVTVYILPDSFLRLFSVLTGFGRRTAYIPSPRTCLYAYFNSFDVLDATFA</sequence>
<dbReference type="GO" id="GO:0006506">
    <property type="term" value="P:GPI anchor biosynthetic process"/>
    <property type="evidence" value="ECO:0007669"/>
    <property type="project" value="UniProtKB-UniPathway"/>
</dbReference>
<keyword evidence="3" id="KW-0812">Transmembrane</keyword>
<evidence type="ECO:0000256" key="1">
    <source>
        <dbReference type="ARBA" id="ARBA00006066"/>
    </source>
</evidence>
<dbReference type="InterPro" id="IPR024078">
    <property type="entry name" value="LmbE-like_dom_sf"/>
</dbReference>
<keyword evidence="3" id="KW-0472">Membrane</keyword>
<dbReference type="GO" id="GO:0000225">
    <property type="term" value="F:N-acetylglucosaminylphosphatidylinositol deacetylase activity"/>
    <property type="evidence" value="ECO:0007669"/>
    <property type="project" value="UniProtKB-EC"/>
</dbReference>
<accession>A0A1A8W270</accession>
<dbReference type="UniPathway" id="UPA00196"/>
<dbReference type="AlphaFoldDB" id="A0A1A8W270"/>
<dbReference type="EMBL" id="FLQU01000403">
    <property type="protein sequence ID" value="SBS85241.1"/>
    <property type="molecule type" value="Genomic_DNA"/>
</dbReference>
<dbReference type="Proteomes" id="UP000078560">
    <property type="component" value="Unassembled WGS sequence"/>
</dbReference>
<reference evidence="5" key="1">
    <citation type="submission" date="2016-05" db="EMBL/GenBank/DDBJ databases">
        <authorList>
            <person name="Naeem Raeece"/>
        </authorList>
    </citation>
    <scope>NUCLEOTIDE SEQUENCE [LARGE SCALE GENOMIC DNA]</scope>
</reference>
<dbReference type="GO" id="GO:0005783">
    <property type="term" value="C:endoplasmic reticulum"/>
    <property type="evidence" value="ECO:0007669"/>
    <property type="project" value="TreeGrafter"/>
</dbReference>
<evidence type="ECO:0000256" key="2">
    <source>
        <dbReference type="ARBA" id="ARBA00012176"/>
    </source>
</evidence>
<evidence type="ECO:0000313" key="4">
    <source>
        <dbReference type="EMBL" id="SBS85241.1"/>
    </source>
</evidence>